<comment type="caution">
    <text evidence="3">The sequence shown here is derived from an EMBL/GenBank/DDBJ whole genome shotgun (WGS) entry which is preliminary data.</text>
</comment>
<gene>
    <name evidence="3" type="ORF">L3X38_024024</name>
</gene>
<dbReference type="InterPro" id="IPR029472">
    <property type="entry name" value="Copia-like_N"/>
</dbReference>
<dbReference type="EMBL" id="JAJFAZ020000004">
    <property type="protein sequence ID" value="KAI5333892.1"/>
    <property type="molecule type" value="Genomic_DNA"/>
</dbReference>
<feature type="compositionally biased region" description="Basic and acidic residues" evidence="1">
    <location>
        <begin position="1"/>
        <end position="24"/>
    </location>
</feature>
<evidence type="ECO:0000259" key="2">
    <source>
        <dbReference type="Pfam" id="PF14244"/>
    </source>
</evidence>
<dbReference type="Pfam" id="PF14244">
    <property type="entry name" value="Retrotran_gag_3"/>
    <property type="match status" value="1"/>
</dbReference>
<reference evidence="3 4" key="1">
    <citation type="journal article" date="2022" name="G3 (Bethesda)">
        <title>Whole-genome sequence and methylome profiling of the almond [Prunus dulcis (Mill.) D.A. Webb] cultivar 'Nonpareil'.</title>
        <authorList>
            <person name="D'Amico-Willman K.M."/>
            <person name="Ouma W.Z."/>
            <person name="Meulia T."/>
            <person name="Sideli G.M."/>
            <person name="Gradziel T.M."/>
            <person name="Fresnedo-Ramirez J."/>
        </authorList>
    </citation>
    <scope>NUCLEOTIDE SEQUENCE [LARGE SCALE GENOMIC DNA]</scope>
    <source>
        <strain evidence="3">Clone GOH B32 T37-40</strain>
    </source>
</reference>
<sequence length="132" mass="15036">MAPDNDAKPVDREKSSSTTDRDAYDSTDPYCIHHSDHPGMILASMPLTGDNYSTWSREVRISLSVKNKTGFIDGSIVKPSLTKKPIEYQRWQRCNDMILSWILNSLDPDLANSVIYAETAHEVWTDLKERFS</sequence>
<keyword evidence="4" id="KW-1185">Reference proteome</keyword>
<organism evidence="3 4">
    <name type="scientific">Prunus dulcis</name>
    <name type="common">Almond</name>
    <name type="synonym">Amygdalus dulcis</name>
    <dbReference type="NCBI Taxonomy" id="3755"/>
    <lineage>
        <taxon>Eukaryota</taxon>
        <taxon>Viridiplantae</taxon>
        <taxon>Streptophyta</taxon>
        <taxon>Embryophyta</taxon>
        <taxon>Tracheophyta</taxon>
        <taxon>Spermatophyta</taxon>
        <taxon>Magnoliopsida</taxon>
        <taxon>eudicotyledons</taxon>
        <taxon>Gunneridae</taxon>
        <taxon>Pentapetalae</taxon>
        <taxon>rosids</taxon>
        <taxon>fabids</taxon>
        <taxon>Rosales</taxon>
        <taxon>Rosaceae</taxon>
        <taxon>Amygdaloideae</taxon>
        <taxon>Amygdaleae</taxon>
        <taxon>Prunus</taxon>
    </lineage>
</organism>
<protein>
    <recommendedName>
        <fullName evidence="2">Retrotransposon Copia-like N-terminal domain-containing protein</fullName>
    </recommendedName>
</protein>
<evidence type="ECO:0000313" key="4">
    <source>
        <dbReference type="Proteomes" id="UP001054821"/>
    </source>
</evidence>
<feature type="region of interest" description="Disordered" evidence="1">
    <location>
        <begin position="1"/>
        <end position="29"/>
    </location>
</feature>
<proteinExistence type="predicted"/>
<feature type="domain" description="Retrotransposon Copia-like N-terminal" evidence="2">
    <location>
        <begin position="33"/>
        <end position="80"/>
    </location>
</feature>
<dbReference type="Proteomes" id="UP001054821">
    <property type="component" value="Chromosome 4"/>
</dbReference>
<accession>A0AAD4Z519</accession>
<dbReference type="PANTHER" id="PTHR37610">
    <property type="entry name" value="CCHC-TYPE DOMAIN-CONTAINING PROTEIN"/>
    <property type="match status" value="1"/>
</dbReference>
<evidence type="ECO:0000256" key="1">
    <source>
        <dbReference type="SAM" id="MobiDB-lite"/>
    </source>
</evidence>
<dbReference type="AlphaFoldDB" id="A0AAD4Z519"/>
<evidence type="ECO:0000313" key="3">
    <source>
        <dbReference type="EMBL" id="KAI5333892.1"/>
    </source>
</evidence>
<name>A0AAD4Z519_PRUDU</name>
<dbReference type="PANTHER" id="PTHR37610:SF97">
    <property type="entry name" value="RETROTRANSPOSON GAG DOMAIN-CONTAINING PROTEIN"/>
    <property type="match status" value="1"/>
</dbReference>